<gene>
    <name evidence="2" type="ORF">AVDCRST_MAG68-1587</name>
</gene>
<reference evidence="2" key="1">
    <citation type="submission" date="2020-02" db="EMBL/GenBank/DDBJ databases">
        <authorList>
            <person name="Meier V. D."/>
        </authorList>
    </citation>
    <scope>NUCLEOTIDE SEQUENCE</scope>
    <source>
        <strain evidence="2">AVDCRST_MAG68</strain>
    </source>
</reference>
<feature type="region of interest" description="Disordered" evidence="1">
    <location>
        <begin position="58"/>
        <end position="79"/>
    </location>
</feature>
<feature type="non-terminal residue" evidence="2">
    <location>
        <position position="130"/>
    </location>
</feature>
<feature type="region of interest" description="Disordered" evidence="1">
    <location>
        <begin position="1"/>
        <end position="45"/>
    </location>
</feature>
<proteinExistence type="predicted"/>
<feature type="compositionally biased region" description="Basic and acidic residues" evidence="1">
    <location>
        <begin position="110"/>
        <end position="122"/>
    </location>
</feature>
<organism evidence="2">
    <name type="scientific">uncultured Gemmatimonadota bacterium</name>
    <dbReference type="NCBI Taxonomy" id="203437"/>
    <lineage>
        <taxon>Bacteria</taxon>
        <taxon>Pseudomonadati</taxon>
        <taxon>Gemmatimonadota</taxon>
        <taxon>environmental samples</taxon>
    </lineage>
</organism>
<dbReference type="EMBL" id="CADCTW010000086">
    <property type="protein sequence ID" value="CAA9316431.1"/>
    <property type="molecule type" value="Genomic_DNA"/>
</dbReference>
<name>A0A6J4KV84_9BACT</name>
<accession>A0A6J4KV84</accession>
<evidence type="ECO:0000256" key="1">
    <source>
        <dbReference type="SAM" id="MobiDB-lite"/>
    </source>
</evidence>
<feature type="region of interest" description="Disordered" evidence="1">
    <location>
        <begin position="110"/>
        <end position="130"/>
    </location>
</feature>
<dbReference type="AlphaFoldDB" id="A0A6J4KV84"/>
<sequence length="130" mass="15035">ENSPPPQPAGLHAHRADDRGRHHRHPRGHRGAEVQPGNRVREGVRSRVHPEADLHAAGAVQAAARRVRHHVHGPRGRARWAQRRQVLYVHPPRGRRRHVPCLRHAHARRAERVHHQQRPADRHARRHLPV</sequence>
<feature type="non-terminal residue" evidence="2">
    <location>
        <position position="1"/>
    </location>
</feature>
<feature type="compositionally biased region" description="Basic residues" evidence="1">
    <location>
        <begin position="65"/>
        <end position="79"/>
    </location>
</feature>
<evidence type="ECO:0000313" key="2">
    <source>
        <dbReference type="EMBL" id="CAA9316431.1"/>
    </source>
</evidence>
<protein>
    <submittedName>
        <fullName evidence="2">Uncharacterized protein</fullName>
    </submittedName>
</protein>